<feature type="repeat" description="ANK" evidence="3">
    <location>
        <begin position="137"/>
        <end position="169"/>
    </location>
</feature>
<dbReference type="SMART" id="SM00248">
    <property type="entry name" value="ANK"/>
    <property type="match status" value="3"/>
</dbReference>
<dbReference type="OrthoDB" id="70519at2759"/>
<dbReference type="GO" id="GO:0031436">
    <property type="term" value="C:BRCA1-BARD1 complex"/>
    <property type="evidence" value="ECO:0007669"/>
    <property type="project" value="TreeGrafter"/>
</dbReference>
<dbReference type="GO" id="GO:0085020">
    <property type="term" value="P:protein K6-linked ubiquitination"/>
    <property type="evidence" value="ECO:0007669"/>
    <property type="project" value="TreeGrafter"/>
</dbReference>
<gene>
    <name evidence="4" type="ORF">CUNI_LOCUS20216</name>
</gene>
<dbReference type="Pfam" id="PF12796">
    <property type="entry name" value="Ank_2"/>
    <property type="match status" value="1"/>
</dbReference>
<dbReference type="Pfam" id="PF00023">
    <property type="entry name" value="Ank"/>
    <property type="match status" value="1"/>
</dbReference>
<feature type="repeat" description="ANK" evidence="3">
    <location>
        <begin position="104"/>
        <end position="136"/>
    </location>
</feature>
<keyword evidence="5" id="KW-1185">Reference proteome</keyword>
<dbReference type="GO" id="GO:0004842">
    <property type="term" value="F:ubiquitin-protein transferase activity"/>
    <property type="evidence" value="ECO:0007669"/>
    <property type="project" value="TreeGrafter"/>
</dbReference>
<keyword evidence="1" id="KW-0677">Repeat</keyword>
<dbReference type="EMBL" id="CAJHNH020007446">
    <property type="protein sequence ID" value="CAG5134658.1"/>
    <property type="molecule type" value="Genomic_DNA"/>
</dbReference>
<dbReference type="Proteomes" id="UP000678393">
    <property type="component" value="Unassembled WGS sequence"/>
</dbReference>
<dbReference type="PANTHER" id="PTHR24171">
    <property type="entry name" value="ANKYRIN REPEAT DOMAIN-CONTAINING PROTEIN 39-RELATED"/>
    <property type="match status" value="1"/>
</dbReference>
<dbReference type="InterPro" id="IPR036770">
    <property type="entry name" value="Ankyrin_rpt-contain_sf"/>
</dbReference>
<accession>A0A8S4A2K4</accession>
<sequence>MSQHGAAHGCSGCGEHNCYSHAANPSVHQTLDELDFDRGLWSSALAGDNDDLKRKLIHSKGTDVNKVDKSGYTALHYACRNGQLETCKILLTYQADVNATTQSSKATPLHRASYMGHSEIVSLLLQHNADPRSADCDGMTPLHKAAENDHAETVKILIKANPDVANVKDNRFRKPVDLAKSDLVRTILSSMAPDH</sequence>
<dbReference type="Gene3D" id="1.25.40.20">
    <property type="entry name" value="Ankyrin repeat-containing domain"/>
    <property type="match status" value="2"/>
</dbReference>
<dbReference type="SUPFAM" id="SSF48403">
    <property type="entry name" value="Ankyrin repeat"/>
    <property type="match status" value="1"/>
</dbReference>
<evidence type="ECO:0008006" key="6">
    <source>
        <dbReference type="Google" id="ProtNLM"/>
    </source>
</evidence>
<dbReference type="PRINTS" id="PR01415">
    <property type="entry name" value="ANKYRIN"/>
</dbReference>
<proteinExistence type="predicted"/>
<keyword evidence="2 3" id="KW-0040">ANK repeat</keyword>
<dbReference type="PANTHER" id="PTHR24171:SF9">
    <property type="entry name" value="ANKYRIN REPEAT DOMAIN-CONTAINING PROTEIN 39"/>
    <property type="match status" value="1"/>
</dbReference>
<evidence type="ECO:0000256" key="3">
    <source>
        <dbReference type="PROSITE-ProRule" id="PRU00023"/>
    </source>
</evidence>
<evidence type="ECO:0000313" key="5">
    <source>
        <dbReference type="Proteomes" id="UP000678393"/>
    </source>
</evidence>
<comment type="caution">
    <text evidence="4">The sequence shown here is derived from an EMBL/GenBank/DDBJ whole genome shotgun (WGS) entry which is preliminary data.</text>
</comment>
<dbReference type="PROSITE" id="PS50088">
    <property type="entry name" value="ANK_REPEAT"/>
    <property type="match status" value="3"/>
</dbReference>
<dbReference type="AlphaFoldDB" id="A0A8S4A2K4"/>
<feature type="repeat" description="ANK" evidence="3">
    <location>
        <begin position="70"/>
        <end position="102"/>
    </location>
</feature>
<dbReference type="PROSITE" id="PS50297">
    <property type="entry name" value="ANK_REP_REGION"/>
    <property type="match status" value="3"/>
</dbReference>
<name>A0A8S4A2K4_9EUPU</name>
<dbReference type="GO" id="GO:0070531">
    <property type="term" value="C:BRCA1-A complex"/>
    <property type="evidence" value="ECO:0007669"/>
    <property type="project" value="TreeGrafter"/>
</dbReference>
<evidence type="ECO:0000256" key="1">
    <source>
        <dbReference type="ARBA" id="ARBA00022737"/>
    </source>
</evidence>
<evidence type="ECO:0000256" key="2">
    <source>
        <dbReference type="ARBA" id="ARBA00023043"/>
    </source>
</evidence>
<reference evidence="4" key="1">
    <citation type="submission" date="2021-04" db="EMBL/GenBank/DDBJ databases">
        <authorList>
            <consortium name="Molecular Ecology Group"/>
        </authorList>
    </citation>
    <scope>NUCLEOTIDE SEQUENCE</scope>
</reference>
<organism evidence="4 5">
    <name type="scientific">Candidula unifasciata</name>
    <dbReference type="NCBI Taxonomy" id="100452"/>
    <lineage>
        <taxon>Eukaryota</taxon>
        <taxon>Metazoa</taxon>
        <taxon>Spiralia</taxon>
        <taxon>Lophotrochozoa</taxon>
        <taxon>Mollusca</taxon>
        <taxon>Gastropoda</taxon>
        <taxon>Heterobranchia</taxon>
        <taxon>Euthyneura</taxon>
        <taxon>Panpulmonata</taxon>
        <taxon>Eupulmonata</taxon>
        <taxon>Stylommatophora</taxon>
        <taxon>Helicina</taxon>
        <taxon>Helicoidea</taxon>
        <taxon>Geomitridae</taxon>
        <taxon>Candidula</taxon>
    </lineage>
</organism>
<protein>
    <recommendedName>
        <fullName evidence="6">Ankyrin repeat domain-containing protein 39</fullName>
    </recommendedName>
</protein>
<evidence type="ECO:0000313" key="4">
    <source>
        <dbReference type="EMBL" id="CAG5134658.1"/>
    </source>
</evidence>
<dbReference type="InterPro" id="IPR002110">
    <property type="entry name" value="Ankyrin_rpt"/>
</dbReference>